<sequence>MFLIVCTTSIIHSQIFTVKYFLERCLVVSTVDWWGFVTDIAIVRPLPAAGYAYALFDNLGCKGDRLYVIIPHCLLQLFKSALRTAMNQANSITNEYQITVSSPEYQITVSSPVWQRVEQIAGEFNLSVCELLEQIGEGQLKVVAVPTNSEKISDRDIANAFIWLASQNNVAINVYKLQKLLYYAQAWYLGVYGTPLFDADFQAWIHGPVIPDLLEKYQCQFSWEPITEKIEQPKLSQKIGQFIEEVGEAYFEYDDETLERMICSEMPWLEARGDIPRDESCHAIISQESMKKYYSARVKEETSV</sequence>
<dbReference type="STRING" id="179408.Osc7112_0202"/>
<dbReference type="EMBL" id="CP003614">
    <property type="protein sequence ID" value="AFZ04835.1"/>
    <property type="molecule type" value="Genomic_DNA"/>
</dbReference>
<dbReference type="eggNOG" id="COG3600">
    <property type="taxonomic scope" value="Bacteria"/>
</dbReference>
<keyword evidence="3" id="KW-1185">Reference proteome</keyword>
<name>K9VC42_9CYAN</name>
<gene>
    <name evidence="2" type="ORF">Osc7112_0202</name>
</gene>
<dbReference type="HOGENOM" id="CLU_914786_0_0_3"/>
<dbReference type="Pfam" id="PF13274">
    <property type="entry name" value="SocA_Panacea"/>
    <property type="match status" value="1"/>
</dbReference>
<dbReference type="Proteomes" id="UP000010478">
    <property type="component" value="Chromosome"/>
</dbReference>
<reference evidence="2 3" key="1">
    <citation type="submission" date="2012-05" db="EMBL/GenBank/DDBJ databases">
        <title>Finished chromosome of genome of Oscillatoria sp. PCC 7112.</title>
        <authorList>
            <consortium name="US DOE Joint Genome Institute"/>
            <person name="Gugger M."/>
            <person name="Coursin T."/>
            <person name="Rippka R."/>
            <person name="Tandeau De Marsac N."/>
            <person name="Huntemann M."/>
            <person name="Wei C.-L."/>
            <person name="Han J."/>
            <person name="Detter J.C."/>
            <person name="Han C."/>
            <person name="Tapia R."/>
            <person name="Davenport K."/>
            <person name="Daligault H."/>
            <person name="Erkkila T."/>
            <person name="Gu W."/>
            <person name="Munk A.C.C."/>
            <person name="Teshima H."/>
            <person name="Xu Y."/>
            <person name="Chain P."/>
            <person name="Chen A."/>
            <person name="Krypides N."/>
            <person name="Mavromatis K."/>
            <person name="Markowitz V."/>
            <person name="Szeto E."/>
            <person name="Ivanova N."/>
            <person name="Mikhailova N."/>
            <person name="Ovchinnikova G."/>
            <person name="Pagani I."/>
            <person name="Pati A."/>
            <person name="Goodwin L."/>
            <person name="Peters L."/>
            <person name="Pitluck S."/>
            <person name="Woyke T."/>
            <person name="Kerfeld C."/>
        </authorList>
    </citation>
    <scope>NUCLEOTIDE SEQUENCE [LARGE SCALE GENOMIC DNA]</scope>
    <source>
        <strain evidence="2 3">PCC 7112</strain>
    </source>
</reference>
<evidence type="ECO:0000259" key="1">
    <source>
        <dbReference type="Pfam" id="PF13274"/>
    </source>
</evidence>
<dbReference type="KEGG" id="oni:Osc7112_0202"/>
<feature type="domain" description="Antitoxin SocA-like Panacea" evidence="1">
    <location>
        <begin position="177"/>
        <end position="268"/>
    </location>
</feature>
<dbReference type="AlphaFoldDB" id="K9VC42"/>
<evidence type="ECO:0000313" key="2">
    <source>
        <dbReference type="EMBL" id="AFZ04835.1"/>
    </source>
</evidence>
<accession>K9VC42</accession>
<organism evidence="2 3">
    <name type="scientific">Phormidium nigroviride PCC 7112</name>
    <dbReference type="NCBI Taxonomy" id="179408"/>
    <lineage>
        <taxon>Bacteria</taxon>
        <taxon>Bacillati</taxon>
        <taxon>Cyanobacteriota</taxon>
        <taxon>Cyanophyceae</taxon>
        <taxon>Oscillatoriophycideae</taxon>
        <taxon>Oscillatoriales</taxon>
        <taxon>Oscillatoriaceae</taxon>
        <taxon>Phormidium</taxon>
    </lineage>
</organism>
<evidence type="ECO:0000313" key="3">
    <source>
        <dbReference type="Proteomes" id="UP000010478"/>
    </source>
</evidence>
<proteinExistence type="predicted"/>
<protein>
    <recommendedName>
        <fullName evidence="1">Antitoxin SocA-like Panacea domain-containing protein</fullName>
    </recommendedName>
</protein>
<dbReference type="InterPro" id="IPR025272">
    <property type="entry name" value="SocA_Panacea"/>
</dbReference>